<keyword evidence="3" id="KW-1185">Reference proteome</keyword>
<dbReference type="Pfam" id="PF22292">
    <property type="entry name" value="DUF6965"/>
    <property type="match status" value="1"/>
</dbReference>
<accession>A0A2P8D0T6</accession>
<feature type="domain" description="DUF6965" evidence="1">
    <location>
        <begin position="5"/>
        <end position="68"/>
    </location>
</feature>
<reference evidence="2 3" key="1">
    <citation type="submission" date="2018-03" db="EMBL/GenBank/DDBJ databases">
        <title>Genomic Encyclopedia of Type Strains, Phase III (KMG-III): the genomes of soil and plant-associated and newly described type strains.</title>
        <authorList>
            <person name="Whitman W."/>
        </authorList>
    </citation>
    <scope>NUCLEOTIDE SEQUENCE [LARGE SCALE GENOMIC DNA]</scope>
    <source>
        <strain evidence="2 3">CGMCC 1.12700</strain>
    </source>
</reference>
<evidence type="ECO:0000313" key="3">
    <source>
        <dbReference type="Proteomes" id="UP000240572"/>
    </source>
</evidence>
<evidence type="ECO:0000313" key="2">
    <source>
        <dbReference type="EMBL" id="PSK90830.1"/>
    </source>
</evidence>
<gene>
    <name evidence="2" type="ORF">B0I18_107242</name>
</gene>
<name>A0A2P8D0T6_9BACT</name>
<dbReference type="Proteomes" id="UP000240572">
    <property type="component" value="Unassembled WGS sequence"/>
</dbReference>
<organism evidence="2 3">
    <name type="scientific">Taibaiella chishuiensis</name>
    <dbReference type="NCBI Taxonomy" id="1434707"/>
    <lineage>
        <taxon>Bacteria</taxon>
        <taxon>Pseudomonadati</taxon>
        <taxon>Bacteroidota</taxon>
        <taxon>Chitinophagia</taxon>
        <taxon>Chitinophagales</taxon>
        <taxon>Chitinophagaceae</taxon>
        <taxon>Taibaiella</taxon>
    </lineage>
</organism>
<sequence>MGRKEEIERLKRFFNDIKLPDGIIDMGFFSVNNIEQYLDTCFIRLERNEGNSWFESNLKMLQRMEQYFLDQPNIVRID</sequence>
<protein>
    <recommendedName>
        <fullName evidence="1">DUF6965 domain-containing protein</fullName>
    </recommendedName>
</protein>
<proteinExistence type="predicted"/>
<comment type="caution">
    <text evidence="2">The sequence shown here is derived from an EMBL/GenBank/DDBJ whole genome shotgun (WGS) entry which is preliminary data.</text>
</comment>
<dbReference type="AlphaFoldDB" id="A0A2P8D0T6"/>
<dbReference type="RefSeq" id="WP_106524095.1">
    <property type="nucleotide sequence ID" value="NZ_PYGD01000007.1"/>
</dbReference>
<dbReference type="InterPro" id="IPR054238">
    <property type="entry name" value="DUF6965"/>
</dbReference>
<evidence type="ECO:0000259" key="1">
    <source>
        <dbReference type="Pfam" id="PF22292"/>
    </source>
</evidence>
<dbReference type="EMBL" id="PYGD01000007">
    <property type="protein sequence ID" value="PSK90830.1"/>
    <property type="molecule type" value="Genomic_DNA"/>
</dbReference>